<comment type="caution">
    <text evidence="1">The sequence shown here is derived from an EMBL/GenBank/DDBJ whole genome shotgun (WGS) entry which is preliminary data.</text>
</comment>
<sequence>MSGKTTVIGTKEKLPFLIEILIGAKGKEEKIPVQRLSVDRRNLQPCTYSFVELKPIHLRLHVEEEHKVEVVWNKVYNDTKEDDSINNYVLTKAIPRVTVYEHLVTEEYYPFRCGMYHFSVVYQDEVYYGAFRIIPKNLDNSQFDAILQLLNSMFVSIAYDNEHYDENQVKKREYDDYSLLKWLIENEQMILQAYQYLEKKEKVSTVSYYEIANYPRKKDRKALQKEESISFMKAKGWKHVNKRWKVDEKKARLQGIVKYKTKRLLVYLHHIMLTLLAEKQQLRDRVEQLKEEQRHTNVFLRELDKALAITGREKTKYKQLQHLKREEVTRMNEKSGHIDSILEPLQLIQKRLKTILLKSFWKHVEEEKTLLYPSILSYPYTVLFPFFELMDKVERQQQPFVMLHTAYKPTYLLYEYYCYVSLIFLFCDMGFRAHGKPLKEQWKDNIVGYDLKDGSTVILSNGTYVVHLIFNELIEINEQLALKKGATFFTGEETRKPDIRIDAYRDGKYVSSLVCEIKYSPMFNIYQPIANTKAMEQLYKYWTIKHIREENGEVQYIRQPIQEVICLYPGSSMHPVQLETGCGVFLQYYPTWKKAGSVGKKELVTMIKKWLSL</sequence>
<name>A0A917ALC7_9BACI</name>
<protein>
    <recommendedName>
        <fullName evidence="3">DUF2357 domain-containing protein</fullName>
    </recommendedName>
</protein>
<dbReference type="Proteomes" id="UP000605259">
    <property type="component" value="Unassembled WGS sequence"/>
</dbReference>
<proteinExistence type="predicted"/>
<evidence type="ECO:0000313" key="1">
    <source>
        <dbReference type="EMBL" id="GGE59664.1"/>
    </source>
</evidence>
<gene>
    <name evidence="1" type="ORF">GCM10007140_07480</name>
</gene>
<dbReference type="AlphaFoldDB" id="A0A917ALC7"/>
<accession>A0A917ALC7</accession>
<reference evidence="1" key="1">
    <citation type="journal article" date="2014" name="Int. J. Syst. Evol. Microbiol.">
        <title>Complete genome sequence of Corynebacterium casei LMG S-19264T (=DSM 44701T), isolated from a smear-ripened cheese.</title>
        <authorList>
            <consortium name="US DOE Joint Genome Institute (JGI-PGF)"/>
            <person name="Walter F."/>
            <person name="Albersmeier A."/>
            <person name="Kalinowski J."/>
            <person name="Ruckert C."/>
        </authorList>
    </citation>
    <scope>NUCLEOTIDE SEQUENCE</scope>
    <source>
        <strain evidence="1">CGMCC 1.12698</strain>
    </source>
</reference>
<dbReference type="RefSeq" id="WP_188387087.1">
    <property type="nucleotide sequence ID" value="NZ_BMFK01000001.1"/>
</dbReference>
<reference evidence="1" key="2">
    <citation type="submission" date="2020-09" db="EMBL/GenBank/DDBJ databases">
        <authorList>
            <person name="Sun Q."/>
            <person name="Zhou Y."/>
        </authorList>
    </citation>
    <scope>NUCLEOTIDE SEQUENCE</scope>
    <source>
        <strain evidence="1">CGMCC 1.12698</strain>
    </source>
</reference>
<evidence type="ECO:0008006" key="3">
    <source>
        <dbReference type="Google" id="ProtNLM"/>
    </source>
</evidence>
<evidence type="ECO:0000313" key="2">
    <source>
        <dbReference type="Proteomes" id="UP000605259"/>
    </source>
</evidence>
<organism evidence="1 2">
    <name type="scientific">Priestia taiwanensis</name>
    <dbReference type="NCBI Taxonomy" id="1347902"/>
    <lineage>
        <taxon>Bacteria</taxon>
        <taxon>Bacillati</taxon>
        <taxon>Bacillota</taxon>
        <taxon>Bacilli</taxon>
        <taxon>Bacillales</taxon>
        <taxon>Bacillaceae</taxon>
        <taxon>Priestia</taxon>
    </lineage>
</organism>
<keyword evidence="2" id="KW-1185">Reference proteome</keyword>
<dbReference type="EMBL" id="BMFK01000001">
    <property type="protein sequence ID" value="GGE59664.1"/>
    <property type="molecule type" value="Genomic_DNA"/>
</dbReference>